<name>A0A0G0MTE1_9BACT</name>
<dbReference type="AlphaFoldDB" id="A0A0G0MTE1"/>
<evidence type="ECO:0000313" key="2">
    <source>
        <dbReference type="EMBL" id="KKR03676.1"/>
    </source>
</evidence>
<dbReference type="Pfam" id="PF00795">
    <property type="entry name" value="CN_hydrolase"/>
    <property type="match status" value="1"/>
</dbReference>
<dbReference type="PANTHER" id="PTHR23088">
    <property type="entry name" value="NITRILASE-RELATED"/>
    <property type="match status" value="1"/>
</dbReference>
<dbReference type="SUPFAM" id="SSF56317">
    <property type="entry name" value="Carbon-nitrogen hydrolase"/>
    <property type="match status" value="1"/>
</dbReference>
<dbReference type="PANTHER" id="PTHR23088:SF27">
    <property type="entry name" value="DEAMINATED GLUTATHIONE AMIDASE"/>
    <property type="match status" value="1"/>
</dbReference>
<comment type="caution">
    <text evidence="2">The sequence shown here is derived from an EMBL/GenBank/DDBJ whole genome shotgun (WGS) entry which is preliminary data.</text>
</comment>
<protein>
    <recommendedName>
        <fullName evidence="1">CN hydrolase domain-containing protein</fullName>
    </recommendedName>
</protein>
<organism evidence="2 3">
    <name type="scientific">Candidatus Uhrbacteria bacterium GW2011_GWF2_39_13</name>
    <dbReference type="NCBI Taxonomy" id="1618995"/>
    <lineage>
        <taxon>Bacteria</taxon>
        <taxon>Candidatus Uhriibacteriota</taxon>
    </lineage>
</organism>
<dbReference type="InterPro" id="IPR003010">
    <property type="entry name" value="C-N_Hydrolase"/>
</dbReference>
<evidence type="ECO:0000259" key="1">
    <source>
        <dbReference type="PROSITE" id="PS50263"/>
    </source>
</evidence>
<sequence length="303" mass="34189">MANYVNIASVLFDLPETKSIRNMKKAVLQNTKDTLEKLEGYGLDLVVLSESVESKGQRLEDAETIKDPGPFIRTYMNFAEKEKCYVAGSVKLVEDGKIYNSIIFINSEGFPIGAYHKVNLTIWEIEGGLTPGKNAVVLDTSIGCLGGGICFDLNFEELRKQYCRLKPDIMVFASNYHGGFVQALWAYECRAFFVSALPFLGGGIIDPFGRELAVTDCYTPVAMARVNLDRVMVHLDYNRYKFSDIRKKYREEVIVDIPPNIGSALIYSMTNKRTAMEVAEEFDLELIDDYFARSIKLNANSRR</sequence>
<dbReference type="PROSITE" id="PS50263">
    <property type="entry name" value="CN_HYDROLASE"/>
    <property type="match status" value="1"/>
</dbReference>
<reference evidence="2 3" key="1">
    <citation type="journal article" date="2015" name="Nature">
        <title>rRNA introns, odd ribosomes, and small enigmatic genomes across a large radiation of phyla.</title>
        <authorList>
            <person name="Brown C.T."/>
            <person name="Hug L.A."/>
            <person name="Thomas B.C."/>
            <person name="Sharon I."/>
            <person name="Castelle C.J."/>
            <person name="Singh A."/>
            <person name="Wilkins M.J."/>
            <person name="Williams K.H."/>
            <person name="Banfield J.F."/>
        </authorList>
    </citation>
    <scope>NUCLEOTIDE SEQUENCE [LARGE SCALE GENOMIC DNA]</scope>
</reference>
<accession>A0A0G0MTE1</accession>
<dbReference type="CDD" id="cd07197">
    <property type="entry name" value="nitrilase"/>
    <property type="match status" value="1"/>
</dbReference>
<evidence type="ECO:0000313" key="3">
    <source>
        <dbReference type="Proteomes" id="UP000033935"/>
    </source>
</evidence>
<proteinExistence type="predicted"/>
<dbReference type="Gene3D" id="3.60.110.10">
    <property type="entry name" value="Carbon-nitrogen hydrolase"/>
    <property type="match status" value="1"/>
</dbReference>
<dbReference type="EMBL" id="LBWG01000022">
    <property type="protein sequence ID" value="KKR03676.1"/>
    <property type="molecule type" value="Genomic_DNA"/>
</dbReference>
<gene>
    <name evidence="2" type="ORF">UT30_C0022G0009</name>
</gene>
<dbReference type="InterPro" id="IPR036526">
    <property type="entry name" value="C-N_Hydrolase_sf"/>
</dbReference>
<feature type="domain" description="CN hydrolase" evidence="1">
    <location>
        <begin position="5"/>
        <end position="230"/>
    </location>
</feature>
<dbReference type="Proteomes" id="UP000033935">
    <property type="component" value="Unassembled WGS sequence"/>
</dbReference>